<gene>
    <name evidence="1" type="ORF">IZU98_08135</name>
</gene>
<accession>A0A7S9LL67</accession>
<organism evidence="1 2">
    <name type="scientific">Pseudomonas fulva</name>
    <dbReference type="NCBI Taxonomy" id="47880"/>
    <lineage>
        <taxon>Bacteria</taxon>
        <taxon>Pseudomonadati</taxon>
        <taxon>Pseudomonadota</taxon>
        <taxon>Gammaproteobacteria</taxon>
        <taxon>Pseudomonadales</taxon>
        <taxon>Pseudomonadaceae</taxon>
        <taxon>Pseudomonas</taxon>
    </lineage>
</organism>
<sequence length="148" mass="16282">MNISDHLELIKAQIEALPSKPIIKFFSGELEVDDLKNLKLDGKRPYILLSCGGGNVPDRNSRVKLELDAMFGAWVIGKIDPSTHGMSSIAADTAVEIAKMIENFRGDPKTNTKIPVLQLVKEAFNGVTDGKSDFSAWSVIWSQRIVLV</sequence>
<reference evidence="1 2" key="1">
    <citation type="submission" date="2020-11" db="EMBL/GenBank/DDBJ databases">
        <title>Pseudomonas fulva producing VIM-24.</title>
        <authorList>
            <person name="Liu S."/>
        </authorList>
    </citation>
    <scope>NUCLEOTIDE SEQUENCE [LARGE SCALE GENOMIC DNA]</scope>
    <source>
        <strain evidence="1 2">ZDHY414</strain>
    </source>
</reference>
<name>A0A7S9LL67_9PSED</name>
<protein>
    <submittedName>
        <fullName evidence="1">Uncharacterized protein</fullName>
    </submittedName>
</protein>
<dbReference type="RefSeq" id="WP_196110581.1">
    <property type="nucleotide sequence ID" value="NZ_CP064943.1"/>
</dbReference>
<dbReference type="EMBL" id="CP064946">
    <property type="protein sequence ID" value="QPH50655.1"/>
    <property type="molecule type" value="Genomic_DNA"/>
</dbReference>
<dbReference type="AlphaFoldDB" id="A0A7S9LL67"/>
<proteinExistence type="predicted"/>
<evidence type="ECO:0000313" key="2">
    <source>
        <dbReference type="Proteomes" id="UP000594430"/>
    </source>
</evidence>
<dbReference type="Proteomes" id="UP000594430">
    <property type="component" value="Chromosome"/>
</dbReference>
<evidence type="ECO:0000313" key="1">
    <source>
        <dbReference type="EMBL" id="QPH50655.1"/>
    </source>
</evidence>